<organism evidence="3 4">
    <name type="scientific">Ectobacillus antri</name>
    <dbReference type="NCBI Taxonomy" id="2486280"/>
    <lineage>
        <taxon>Bacteria</taxon>
        <taxon>Bacillati</taxon>
        <taxon>Bacillota</taxon>
        <taxon>Bacilli</taxon>
        <taxon>Bacillales</taxon>
        <taxon>Bacillaceae</taxon>
        <taxon>Ectobacillus</taxon>
    </lineage>
</organism>
<feature type="coiled-coil region" evidence="1">
    <location>
        <begin position="113"/>
        <end position="147"/>
    </location>
</feature>
<name>A0ABT6HB16_9BACI</name>
<accession>A0ABT6HB16</accession>
<keyword evidence="1" id="KW-0175">Coiled coil</keyword>
<dbReference type="InterPro" id="IPR029016">
    <property type="entry name" value="GAF-like_dom_sf"/>
</dbReference>
<dbReference type="SUPFAM" id="SSF55781">
    <property type="entry name" value="GAF domain-like"/>
    <property type="match status" value="1"/>
</dbReference>
<protein>
    <recommendedName>
        <fullName evidence="5">GAF domain-containing protein</fullName>
    </recommendedName>
</protein>
<reference evidence="3 4" key="1">
    <citation type="submission" date="2023-04" db="EMBL/GenBank/DDBJ databases">
        <title>Ectobacillus antri isolated from activated sludge.</title>
        <authorList>
            <person name="Yan P."/>
            <person name="Liu X."/>
        </authorList>
    </citation>
    <scope>NUCLEOTIDE SEQUENCE [LARGE SCALE GENOMIC DNA]</scope>
    <source>
        <strain evidence="3 4">C18H</strain>
    </source>
</reference>
<dbReference type="RefSeq" id="WP_124565303.1">
    <property type="nucleotide sequence ID" value="NZ_JARRRY010000024.1"/>
</dbReference>
<proteinExistence type="predicted"/>
<feature type="transmembrane region" description="Helical" evidence="2">
    <location>
        <begin position="12"/>
        <end position="29"/>
    </location>
</feature>
<evidence type="ECO:0000313" key="3">
    <source>
        <dbReference type="EMBL" id="MDG5755541.1"/>
    </source>
</evidence>
<comment type="caution">
    <text evidence="3">The sequence shown here is derived from an EMBL/GenBank/DDBJ whole genome shotgun (WGS) entry which is preliminary data.</text>
</comment>
<keyword evidence="2" id="KW-0812">Transmembrane</keyword>
<keyword evidence="2" id="KW-1133">Transmembrane helix</keyword>
<dbReference type="Gene3D" id="3.30.450.40">
    <property type="match status" value="1"/>
</dbReference>
<gene>
    <name evidence="3" type="ORF">P6P90_16720</name>
</gene>
<evidence type="ECO:0000256" key="1">
    <source>
        <dbReference type="SAM" id="Coils"/>
    </source>
</evidence>
<keyword evidence="4" id="KW-1185">Reference proteome</keyword>
<dbReference type="Proteomes" id="UP001218246">
    <property type="component" value="Unassembled WGS sequence"/>
</dbReference>
<evidence type="ECO:0000256" key="2">
    <source>
        <dbReference type="SAM" id="Phobius"/>
    </source>
</evidence>
<sequence>MGYRQNNQIRIYTEIILAFLSVFVLDQLFMLQVHVMQPSPFLFLVLLFSMRYGWKAGITSFVFVLIYFIALEVLVNGDVFVMFYNMLSNKWLFVYVCIAVIVGASRTAWKERYEDLLFVNEELREELKSAQNAVSQLTITNEVLEQRLLQSEMSISSVYGMMRALDQDNIEFVTNEAVAILSSYFNAQDFGIYHVDTSGRTLRIKVRRGSHELLPQTIFLEEAKQFYQRLFEERNLTVKRESDEEAAPVIAGPIIINNEVRQVLIIRNMDLYQLTEHNIQLLHWLLQVISEGAERVVAKTIVKKRDKLYTDTLIYKKAFFDEYVQIEQQRFEMYKQPYACFEVFIGHAEHEKLYDISEIVRKFLREVDKVGFDAETGMLHFLLPGTEQKYVTQLRERIVTKLKDEVTSIHGT</sequence>
<evidence type="ECO:0000313" key="4">
    <source>
        <dbReference type="Proteomes" id="UP001218246"/>
    </source>
</evidence>
<feature type="transmembrane region" description="Helical" evidence="2">
    <location>
        <begin position="61"/>
        <end position="85"/>
    </location>
</feature>
<evidence type="ECO:0008006" key="5">
    <source>
        <dbReference type="Google" id="ProtNLM"/>
    </source>
</evidence>
<dbReference type="EMBL" id="JARULN010000032">
    <property type="protein sequence ID" value="MDG5755541.1"/>
    <property type="molecule type" value="Genomic_DNA"/>
</dbReference>
<keyword evidence="2" id="KW-0472">Membrane</keyword>
<feature type="transmembrane region" description="Helical" evidence="2">
    <location>
        <begin position="91"/>
        <end position="109"/>
    </location>
</feature>